<keyword evidence="4" id="KW-1185">Reference proteome</keyword>
<feature type="transmembrane region" description="Helical" evidence="2">
    <location>
        <begin position="433"/>
        <end position="454"/>
    </location>
</feature>
<dbReference type="PANTHER" id="PTHR36840">
    <property type="entry name" value="BLL5714 PROTEIN"/>
    <property type="match status" value="1"/>
</dbReference>
<evidence type="ECO:0000256" key="2">
    <source>
        <dbReference type="SAM" id="Phobius"/>
    </source>
</evidence>
<feature type="transmembrane region" description="Helical" evidence="2">
    <location>
        <begin position="587"/>
        <end position="610"/>
    </location>
</feature>
<dbReference type="AlphaFoldDB" id="A0A9N8EP51"/>
<proteinExistence type="predicted"/>
<dbReference type="Proteomes" id="UP001153069">
    <property type="component" value="Unassembled WGS sequence"/>
</dbReference>
<dbReference type="PANTHER" id="PTHR36840:SF1">
    <property type="entry name" value="BLL5714 PROTEIN"/>
    <property type="match status" value="1"/>
</dbReference>
<dbReference type="InterPro" id="IPR010640">
    <property type="entry name" value="Low_temperature_requirement_A"/>
</dbReference>
<keyword evidence="2" id="KW-0812">Transmembrane</keyword>
<evidence type="ECO:0000313" key="3">
    <source>
        <dbReference type="EMBL" id="CAB9525412.1"/>
    </source>
</evidence>
<evidence type="ECO:0000313" key="4">
    <source>
        <dbReference type="Proteomes" id="UP001153069"/>
    </source>
</evidence>
<name>A0A9N8EP51_9STRA</name>
<gene>
    <name evidence="3" type="ORF">SEMRO_1673_G290210.1</name>
</gene>
<keyword evidence="2" id="KW-1133">Transmembrane helix</keyword>
<evidence type="ECO:0000256" key="1">
    <source>
        <dbReference type="SAM" id="MobiDB-lite"/>
    </source>
</evidence>
<sequence length="636" mass="72418">MTINNSRKEEMADHTGATVPRTSSDEEEKEEETYEERGTFTKNLMDASDTLTSMRTVIEEQMKQIQPPMPLYTRPLQRQHWGDVQVTPHKEWGDIFFDLFYVAGAYNLGNMLKEEPTFRGLCYFVAAFSSLQNLWQYKMFFDSRFFVPNNDMFHNFYEMCTLVVLGTAVLYCRPVAILSHPEEHNDLFIFCCSLLIAMLLLIGRSLEVIWMIEGGVESTGARVASKRDATQLGIIAAVQAAAAIYAGVKYYSNDHDYHGSDNSYGYEDSHYDSGNSSDYYNNNYTDSSTEYHGEEDGHHFRFLAGDSSYGEEKESTYSGDVSMELLVAGYLANHLLTVILLTFVIPRVSGGDHTRVTVPMNVDYAIHRYGEWIMLMLGESVLSLLIVGAQQDYNYYKTFYCGIISISLLQFMHFQSQPHHADDHAIRRKKERGYLFVVMVQIYSGALIILGASYKMMLYEFVYRAEYAKAAGYEEEEDNGYHRMLLPALGAKLQRLLAGGGGGALRFDADDREQRIANFFCGSMATIWFLCDMLILVHKGIKEHMDRCQECEHSKWKKLLSVPLLLARVGLVAFMATLSLYQTDPSFIAFTGLVGIVAQVILRFIGTALYRKETEEDHFMAELKSQGFKSTEFKLD</sequence>
<feature type="compositionally biased region" description="Acidic residues" evidence="1">
    <location>
        <begin position="25"/>
        <end position="34"/>
    </location>
</feature>
<feature type="region of interest" description="Disordered" evidence="1">
    <location>
        <begin position="1"/>
        <end position="37"/>
    </location>
</feature>
<feature type="transmembrane region" description="Helical" evidence="2">
    <location>
        <begin position="516"/>
        <end position="538"/>
    </location>
</feature>
<feature type="compositionally biased region" description="Basic and acidic residues" evidence="1">
    <location>
        <begin position="1"/>
        <end position="13"/>
    </location>
</feature>
<dbReference type="EMBL" id="CAICTM010001671">
    <property type="protein sequence ID" value="CAB9525412.1"/>
    <property type="molecule type" value="Genomic_DNA"/>
</dbReference>
<feature type="transmembrane region" description="Helical" evidence="2">
    <location>
        <begin position="155"/>
        <end position="175"/>
    </location>
</feature>
<feature type="transmembrane region" description="Helical" evidence="2">
    <location>
        <begin position="559"/>
        <end position="581"/>
    </location>
</feature>
<accession>A0A9N8EP51</accession>
<feature type="transmembrane region" description="Helical" evidence="2">
    <location>
        <begin position="187"/>
        <end position="206"/>
    </location>
</feature>
<comment type="caution">
    <text evidence="3">The sequence shown here is derived from an EMBL/GenBank/DDBJ whole genome shotgun (WGS) entry which is preliminary data.</text>
</comment>
<protein>
    <submittedName>
        <fullName evidence="3">Uncharacterized protein</fullName>
    </submittedName>
</protein>
<feature type="transmembrane region" description="Helical" evidence="2">
    <location>
        <begin position="369"/>
        <end position="389"/>
    </location>
</feature>
<feature type="transmembrane region" description="Helical" evidence="2">
    <location>
        <begin position="327"/>
        <end position="348"/>
    </location>
</feature>
<organism evidence="3 4">
    <name type="scientific">Seminavis robusta</name>
    <dbReference type="NCBI Taxonomy" id="568900"/>
    <lineage>
        <taxon>Eukaryota</taxon>
        <taxon>Sar</taxon>
        <taxon>Stramenopiles</taxon>
        <taxon>Ochrophyta</taxon>
        <taxon>Bacillariophyta</taxon>
        <taxon>Bacillariophyceae</taxon>
        <taxon>Bacillariophycidae</taxon>
        <taxon>Naviculales</taxon>
        <taxon>Naviculaceae</taxon>
        <taxon>Seminavis</taxon>
    </lineage>
</organism>
<reference evidence="3" key="1">
    <citation type="submission" date="2020-06" db="EMBL/GenBank/DDBJ databases">
        <authorList>
            <consortium name="Plant Systems Biology data submission"/>
        </authorList>
    </citation>
    <scope>NUCLEOTIDE SEQUENCE</scope>
    <source>
        <strain evidence="3">D6</strain>
    </source>
</reference>
<feature type="transmembrane region" description="Helical" evidence="2">
    <location>
        <begin position="118"/>
        <end position="135"/>
    </location>
</feature>
<keyword evidence="2" id="KW-0472">Membrane</keyword>
<dbReference type="OrthoDB" id="46634at2759"/>